<dbReference type="AlphaFoldDB" id="A0A1H6Y2U0"/>
<protein>
    <submittedName>
        <fullName evidence="1">PD-(D/E)XK nuclease superfamily protein</fullName>
    </submittedName>
</protein>
<dbReference type="RefSeq" id="WP_074748043.1">
    <property type="nucleotide sequence ID" value="NZ_FNYS01000027.1"/>
</dbReference>
<accession>A0A1H6Y2U0</accession>
<dbReference type="Pfam" id="PF14281">
    <property type="entry name" value="PDDEXK_4"/>
    <property type="match status" value="1"/>
</dbReference>
<dbReference type="InterPro" id="IPR029470">
    <property type="entry name" value="PDDEXK_4"/>
</dbReference>
<proteinExistence type="predicted"/>
<reference evidence="1 2" key="1">
    <citation type="submission" date="2016-10" db="EMBL/GenBank/DDBJ databases">
        <authorList>
            <person name="de Groot N.N."/>
        </authorList>
    </citation>
    <scope>NUCLEOTIDE SEQUENCE [LARGE SCALE GENOMIC DNA]</scope>
    <source>
        <strain evidence="1 2">DSM 23048</strain>
    </source>
</reference>
<name>A0A1H6Y2U0_9FLAO</name>
<sequence length="366" mass="43927">MTQDINTPNIFDYATKELSQDAFLCWILSFAKPEYKIDHKNLHLLALDCFDQLLDFKEPITTLVIKTQVKSIDIWIEINGSHLIIIEDKTFSTLGNDQLERYYKVAEKEIQKLGFKSLNCVYFKSGIESENVFKNSEFSKFWTSKNLKDLMQIFKKYSTKIEHPFFRDFYLRSFERLRRQAEFYKYIKQDTIDVDTDVLEAFYKKLEEDSVFTNWKYNDQRGTRAYYANDYEYCGVLPYVYIQLDRLELKLKIDLGELREERGKTYKKFQEKLRSKDIKSIFNKVYDLFVEDQTLKTCLLKQGRISVHNFMILSKFERTAWMAFNEQGELDYDTTKAKFLQLREQVENRRIEVQEQIEDVANKVLR</sequence>
<organism evidence="1 2">
    <name type="scientific">Myroides marinus</name>
    <dbReference type="NCBI Taxonomy" id="703342"/>
    <lineage>
        <taxon>Bacteria</taxon>
        <taxon>Pseudomonadati</taxon>
        <taxon>Bacteroidota</taxon>
        <taxon>Flavobacteriia</taxon>
        <taxon>Flavobacteriales</taxon>
        <taxon>Flavobacteriaceae</taxon>
        <taxon>Myroides</taxon>
    </lineage>
</organism>
<dbReference type="Proteomes" id="UP000183077">
    <property type="component" value="Unassembled WGS sequence"/>
</dbReference>
<dbReference type="EMBL" id="FNYS01000027">
    <property type="protein sequence ID" value="SEJ35613.1"/>
    <property type="molecule type" value="Genomic_DNA"/>
</dbReference>
<dbReference type="GeneID" id="82258609"/>
<evidence type="ECO:0000313" key="1">
    <source>
        <dbReference type="EMBL" id="SEJ35613.1"/>
    </source>
</evidence>
<gene>
    <name evidence="1" type="ORF">SAMN04488018_12736</name>
</gene>
<evidence type="ECO:0000313" key="2">
    <source>
        <dbReference type="Proteomes" id="UP000183077"/>
    </source>
</evidence>